<dbReference type="PANTHER" id="PTHR31579">
    <property type="entry name" value="OS03G0796600 PROTEIN"/>
    <property type="match status" value="1"/>
</dbReference>
<dbReference type="PANTHER" id="PTHR31579:SF58">
    <property type="entry name" value="PLANT-SPECIFIC DOMAIN TIGR01615 FAMILY PROTEIN"/>
    <property type="match status" value="1"/>
</dbReference>
<dbReference type="EMBL" id="JBGMDY010000007">
    <property type="protein sequence ID" value="KAL2328209.1"/>
    <property type="molecule type" value="Genomic_DNA"/>
</dbReference>
<accession>A0ABD1LXK1</accession>
<dbReference type="InterPro" id="IPR006502">
    <property type="entry name" value="PDDEXK-like"/>
</dbReference>
<comment type="caution">
    <text evidence="1">The sequence shown here is derived from an EMBL/GenBank/DDBJ whole genome shotgun (WGS) entry which is preliminary data.</text>
</comment>
<proteinExistence type="predicted"/>
<organism evidence="1 2">
    <name type="scientific">Flemingia macrophylla</name>
    <dbReference type="NCBI Taxonomy" id="520843"/>
    <lineage>
        <taxon>Eukaryota</taxon>
        <taxon>Viridiplantae</taxon>
        <taxon>Streptophyta</taxon>
        <taxon>Embryophyta</taxon>
        <taxon>Tracheophyta</taxon>
        <taxon>Spermatophyta</taxon>
        <taxon>Magnoliopsida</taxon>
        <taxon>eudicotyledons</taxon>
        <taxon>Gunneridae</taxon>
        <taxon>Pentapetalae</taxon>
        <taxon>rosids</taxon>
        <taxon>fabids</taxon>
        <taxon>Fabales</taxon>
        <taxon>Fabaceae</taxon>
        <taxon>Papilionoideae</taxon>
        <taxon>50 kb inversion clade</taxon>
        <taxon>NPAAA clade</taxon>
        <taxon>indigoferoid/millettioid clade</taxon>
        <taxon>Phaseoleae</taxon>
        <taxon>Flemingia</taxon>
    </lineage>
</organism>
<evidence type="ECO:0000313" key="2">
    <source>
        <dbReference type="Proteomes" id="UP001603857"/>
    </source>
</evidence>
<reference evidence="1 2" key="1">
    <citation type="submission" date="2024-08" db="EMBL/GenBank/DDBJ databases">
        <title>Insights into the chromosomal genome structure of Flemingia macrophylla.</title>
        <authorList>
            <person name="Ding Y."/>
            <person name="Zhao Y."/>
            <person name="Bi W."/>
            <person name="Wu M."/>
            <person name="Zhao G."/>
            <person name="Gong Y."/>
            <person name="Li W."/>
            <person name="Zhang P."/>
        </authorList>
    </citation>
    <scope>NUCLEOTIDE SEQUENCE [LARGE SCALE GENOMIC DNA]</scope>
    <source>
        <strain evidence="1">DYQJB</strain>
        <tissue evidence="1">Leaf</tissue>
    </source>
</reference>
<gene>
    <name evidence="1" type="ORF">Fmac_021636</name>
</gene>
<protein>
    <submittedName>
        <fullName evidence="1">Uncharacterized protein</fullName>
    </submittedName>
</protein>
<keyword evidence="2" id="KW-1185">Reference proteome</keyword>
<dbReference type="Proteomes" id="UP001603857">
    <property type="component" value="Unassembled WGS sequence"/>
</dbReference>
<dbReference type="NCBIfam" id="TIGR01615">
    <property type="entry name" value="A_thal_3542"/>
    <property type="match status" value="1"/>
</dbReference>
<dbReference type="Pfam" id="PF04720">
    <property type="entry name" value="PDDEXK_6"/>
    <property type="match status" value="1"/>
</dbReference>
<evidence type="ECO:0000313" key="1">
    <source>
        <dbReference type="EMBL" id="KAL2328209.1"/>
    </source>
</evidence>
<sequence>MERGFFTIPATCRSSDEVISFADTVFGFWDSPDSNDHSNVDDHDIDTNDDEVDDNIHTMKSNNKAFWEEQDQLLKGILYRTSSGERKVREATKEVIGELKVSEMGCICRRQVVARSCRDCLLREICDRLLKLGYNSAICKSKWRTSSQIPSGEHSYIEVTENSLNTKRGEVKVVIELSLRAEFEMARANEEYNQLVKRLPEVFVGKSERLKALVKIMCSAAKTCMKEKNMHIAPWRKHKYMRAKWFGTCEKSTLEPLSITYSTRQQKPKASLLTFDLLENIHGLHSCAPLEVV</sequence>
<dbReference type="AlphaFoldDB" id="A0ABD1LXK1"/>
<name>A0ABD1LXK1_9FABA</name>